<keyword evidence="3" id="KW-1185">Reference proteome</keyword>
<evidence type="ECO:0000256" key="1">
    <source>
        <dbReference type="SAM" id="MobiDB-lite"/>
    </source>
</evidence>
<feature type="compositionally biased region" description="Basic and acidic residues" evidence="1">
    <location>
        <begin position="200"/>
        <end position="211"/>
    </location>
</feature>
<gene>
    <name evidence="2" type="primary">Contig3029.g3236</name>
    <name evidence="2" type="ORF">STYLEM_8679</name>
</gene>
<evidence type="ECO:0000313" key="2">
    <source>
        <dbReference type="EMBL" id="CDW79688.1"/>
    </source>
</evidence>
<sequence>MLAMASLMLLTQASRHGKWTYYWICFESDESGSGPKNTQLKTCSGKTIATVTRHYAERVRMEGTGKLNDGKVINLGDCDCGDGFECFVQIDENKYPWGIGSNDNPIYPYTSVASNDVKVGTHLLVHQIQGVELPGTGGQKHNGCVSVDDKGWSFGSNHLDFFVAKEKYYNELDNILKITSIDYEESDCTPLNYNFSAHKSQQETHQHNKNEAEEEIEFLQ</sequence>
<proteinExistence type="predicted"/>
<dbReference type="CDD" id="cd22785">
    <property type="entry name" value="DPBB_MltA-like"/>
    <property type="match status" value="1"/>
</dbReference>
<dbReference type="InParanoid" id="A0A078AFJ0"/>
<feature type="region of interest" description="Disordered" evidence="1">
    <location>
        <begin position="200"/>
        <end position="220"/>
    </location>
</feature>
<name>A0A078AFJ0_STYLE</name>
<protein>
    <submittedName>
        <fullName evidence="2">3d domain protein</fullName>
    </submittedName>
</protein>
<dbReference type="AlphaFoldDB" id="A0A078AFJ0"/>
<dbReference type="OrthoDB" id="5985073at2759"/>
<organism evidence="2 3">
    <name type="scientific">Stylonychia lemnae</name>
    <name type="common">Ciliate</name>
    <dbReference type="NCBI Taxonomy" id="5949"/>
    <lineage>
        <taxon>Eukaryota</taxon>
        <taxon>Sar</taxon>
        <taxon>Alveolata</taxon>
        <taxon>Ciliophora</taxon>
        <taxon>Intramacronucleata</taxon>
        <taxon>Spirotrichea</taxon>
        <taxon>Stichotrichia</taxon>
        <taxon>Sporadotrichida</taxon>
        <taxon>Oxytrichidae</taxon>
        <taxon>Stylonychinae</taxon>
        <taxon>Stylonychia</taxon>
    </lineage>
</organism>
<dbReference type="EMBL" id="CCKQ01008251">
    <property type="protein sequence ID" value="CDW79688.1"/>
    <property type="molecule type" value="Genomic_DNA"/>
</dbReference>
<reference evidence="2 3" key="1">
    <citation type="submission" date="2014-06" db="EMBL/GenBank/DDBJ databases">
        <authorList>
            <person name="Swart Estienne"/>
        </authorList>
    </citation>
    <scope>NUCLEOTIDE SEQUENCE [LARGE SCALE GENOMIC DNA]</scope>
    <source>
        <strain evidence="2 3">130c</strain>
    </source>
</reference>
<dbReference type="Proteomes" id="UP000039865">
    <property type="component" value="Unassembled WGS sequence"/>
</dbReference>
<evidence type="ECO:0000313" key="3">
    <source>
        <dbReference type="Proteomes" id="UP000039865"/>
    </source>
</evidence>
<accession>A0A078AFJ0</accession>